<evidence type="ECO:0000313" key="4">
    <source>
        <dbReference type="Proteomes" id="UP000254764"/>
    </source>
</evidence>
<gene>
    <name evidence="3" type="ORF">RHIZ70_913</name>
</gene>
<proteinExistence type="predicted"/>
<keyword evidence="1" id="KW-0732">Signal</keyword>
<reference evidence="4" key="1">
    <citation type="submission" date="2018-07" db="EMBL/GenBank/DDBJ databases">
        <authorList>
            <person name="Peiro R."/>
            <person name="Begona"/>
            <person name="Cbmso G."/>
            <person name="Lopez M."/>
            <person name="Gonzalez S."/>
        </authorList>
    </citation>
    <scope>NUCLEOTIDE SEQUENCE [LARGE SCALE GENOMIC DNA]</scope>
</reference>
<evidence type="ECO:0000259" key="2">
    <source>
        <dbReference type="Pfam" id="PF13670"/>
    </source>
</evidence>
<dbReference type="Proteomes" id="UP000254764">
    <property type="component" value="Unassembled WGS sequence"/>
</dbReference>
<accession>A0A376ABN4</accession>
<dbReference type="AlphaFoldDB" id="A0A376ABN4"/>
<dbReference type="EMBL" id="UEYP01000019">
    <property type="protein sequence ID" value="SSC65205.1"/>
    <property type="molecule type" value="Genomic_DNA"/>
</dbReference>
<organism evidence="3 4">
    <name type="scientific">Ciceribacter selenitireducens ATCC BAA-1503</name>
    <dbReference type="NCBI Taxonomy" id="1336235"/>
    <lineage>
        <taxon>Bacteria</taxon>
        <taxon>Pseudomonadati</taxon>
        <taxon>Pseudomonadota</taxon>
        <taxon>Alphaproteobacteria</taxon>
        <taxon>Hyphomicrobiales</taxon>
        <taxon>Rhizobiaceae</taxon>
        <taxon>Ciceribacter</taxon>
    </lineage>
</organism>
<feature type="domain" description="PepSY" evidence="2">
    <location>
        <begin position="6"/>
        <end position="85"/>
    </location>
</feature>
<protein>
    <recommendedName>
        <fullName evidence="2">PepSY domain-containing protein</fullName>
    </recommendedName>
</protein>
<dbReference type="OrthoDB" id="7365433at2"/>
<feature type="chain" id="PRO_5016779365" description="PepSY domain-containing protein" evidence="1">
    <location>
        <begin position="22"/>
        <end position="91"/>
    </location>
</feature>
<name>A0A376ABN4_9HYPH</name>
<feature type="signal peptide" evidence="1">
    <location>
        <begin position="1"/>
        <end position="21"/>
    </location>
</feature>
<dbReference type="InterPro" id="IPR025711">
    <property type="entry name" value="PepSY"/>
</dbReference>
<dbReference type="Pfam" id="PF13670">
    <property type="entry name" value="PepSY_2"/>
    <property type="match status" value="1"/>
</dbReference>
<dbReference type="STRING" id="1336235.GCA_000518785_02055"/>
<keyword evidence="4" id="KW-1185">Reference proteome</keyword>
<dbReference type="RefSeq" id="WP_115672342.1">
    <property type="nucleotide sequence ID" value="NZ_UEYP01000019.1"/>
</dbReference>
<evidence type="ECO:0000256" key="1">
    <source>
        <dbReference type="SAM" id="SignalP"/>
    </source>
</evidence>
<evidence type="ECO:0000313" key="3">
    <source>
        <dbReference type="EMBL" id="SSC65205.1"/>
    </source>
</evidence>
<sequence>MKKTIFAALLVTTAFGSAAFAESETSCGNAPKEKWMTEDAMKAKAVSMGFEVRQIKMEKGCYEVYGIKDGKKVEALFNPETGVQVGSEGDD</sequence>